<evidence type="ECO:0000256" key="1">
    <source>
        <dbReference type="ARBA" id="ARBA00004167"/>
    </source>
</evidence>
<evidence type="ECO:0000256" key="10">
    <source>
        <dbReference type="RuleBase" id="RU003718"/>
    </source>
</evidence>
<dbReference type="InterPro" id="IPR035595">
    <property type="entry name" value="UDP_glycos_trans_CS"/>
</dbReference>
<accession>A0A2A2JV82</accession>
<keyword evidence="6" id="KW-0732">Signal</keyword>
<comment type="caution">
    <text evidence="12">The sequence shown here is derived from an EMBL/GenBank/DDBJ whole genome shotgun (WGS) entry which is preliminary data.</text>
</comment>
<keyword evidence="7 11" id="KW-1133">Transmembrane helix</keyword>
<dbReference type="InterPro" id="IPR050271">
    <property type="entry name" value="UDP-glycosyltransferase"/>
</dbReference>
<evidence type="ECO:0000256" key="8">
    <source>
        <dbReference type="ARBA" id="ARBA00023136"/>
    </source>
</evidence>
<dbReference type="EMBL" id="LIAE01010206">
    <property type="protein sequence ID" value="PAV65492.1"/>
    <property type="molecule type" value="Genomic_DNA"/>
</dbReference>
<evidence type="ECO:0000256" key="9">
    <source>
        <dbReference type="ARBA" id="ARBA00047475"/>
    </source>
</evidence>
<dbReference type="EC" id="2.4.1.17" evidence="11"/>
<evidence type="ECO:0000256" key="6">
    <source>
        <dbReference type="ARBA" id="ARBA00022729"/>
    </source>
</evidence>
<evidence type="ECO:0000313" key="13">
    <source>
        <dbReference type="Proteomes" id="UP000218231"/>
    </source>
</evidence>
<comment type="subcellular location">
    <subcellularLocation>
        <location evidence="1 11">Membrane</location>
        <topology evidence="1 11">Single-pass membrane protein</topology>
    </subcellularLocation>
</comment>
<dbReference type="PANTHER" id="PTHR48043">
    <property type="entry name" value="EG:EG0003.4 PROTEIN-RELATED"/>
    <property type="match status" value="1"/>
</dbReference>
<evidence type="ECO:0000256" key="7">
    <source>
        <dbReference type="ARBA" id="ARBA00022989"/>
    </source>
</evidence>
<keyword evidence="5 11" id="KW-0812">Transmembrane</keyword>
<protein>
    <recommendedName>
        <fullName evidence="11">UDP-glucuronosyltransferase</fullName>
        <ecNumber evidence="11">2.4.1.17</ecNumber>
    </recommendedName>
</protein>
<dbReference type="InterPro" id="IPR002213">
    <property type="entry name" value="UDP_glucos_trans"/>
</dbReference>
<dbReference type="Gene3D" id="3.40.50.2000">
    <property type="entry name" value="Glycogen Phosphorylase B"/>
    <property type="match status" value="1"/>
</dbReference>
<sequence>MGSVADTLAEAGFDVTVLMPVLEEKFGNKTGLTSVKKIIFHPGDKRVIELVKRTSGTANSSGEWNIWTMQPSALSVLSSMMDYVKDITRFNCENIMNDKSLMDRLRAEKFDLAIAEHCHICGIALFDYLQIPSIIGASSSVQLVGVSNAIGEPLADLMAKISFNFVNSNPYLDFPSPALPKTIPIGGIVPTRKKSSDLVLSKEWNEILNRKKKNVLISFGTNALSSAMPNEYKRSFISLFKSMPETTFIWKYELDDDITKGIDNVVLTKWMPQDQLLADNRLSLFITHGGLGSTNELAHSGKPAIVIPIMADQRRNGEMLVRHNTAIVYLKEDLVDAERFKNTVGELLANEIYTQKAKRLAELLNSRPFSAKELVVKHCELAAKFGTLPELDSYGRHLNLLQYYLIDVVLLIITAILVVVYIIYKILAFLICKCIPSRKQKKD</sequence>
<evidence type="ECO:0000256" key="4">
    <source>
        <dbReference type="ARBA" id="ARBA00022679"/>
    </source>
</evidence>
<dbReference type="PROSITE" id="PS00375">
    <property type="entry name" value="UDPGT"/>
    <property type="match status" value="1"/>
</dbReference>
<evidence type="ECO:0000256" key="3">
    <source>
        <dbReference type="ARBA" id="ARBA00022676"/>
    </source>
</evidence>
<evidence type="ECO:0000256" key="2">
    <source>
        <dbReference type="ARBA" id="ARBA00009995"/>
    </source>
</evidence>
<keyword evidence="3 10" id="KW-0328">Glycosyltransferase</keyword>
<name>A0A2A2JV82_9BILA</name>
<evidence type="ECO:0000256" key="5">
    <source>
        <dbReference type="ARBA" id="ARBA00022692"/>
    </source>
</evidence>
<dbReference type="FunFam" id="3.40.50.2000:FF:000038">
    <property type="entry name" value="UDP-GlucuronosylTransferase"/>
    <property type="match status" value="1"/>
</dbReference>
<evidence type="ECO:0000256" key="11">
    <source>
        <dbReference type="RuleBase" id="RU362059"/>
    </source>
</evidence>
<comment type="catalytic activity">
    <reaction evidence="9 11">
        <text>glucuronate acceptor + UDP-alpha-D-glucuronate = acceptor beta-D-glucuronoside + UDP + H(+)</text>
        <dbReference type="Rhea" id="RHEA:21032"/>
        <dbReference type="ChEBI" id="CHEBI:15378"/>
        <dbReference type="ChEBI" id="CHEBI:58052"/>
        <dbReference type="ChEBI" id="CHEBI:58223"/>
        <dbReference type="ChEBI" id="CHEBI:132367"/>
        <dbReference type="ChEBI" id="CHEBI:132368"/>
        <dbReference type="EC" id="2.4.1.17"/>
    </reaction>
</comment>
<dbReference type="OrthoDB" id="5835829at2759"/>
<reference evidence="12 13" key="1">
    <citation type="journal article" date="2017" name="Curr. Biol.">
        <title>Genome architecture and evolution of a unichromosomal asexual nematode.</title>
        <authorList>
            <person name="Fradin H."/>
            <person name="Zegar C."/>
            <person name="Gutwein M."/>
            <person name="Lucas J."/>
            <person name="Kovtun M."/>
            <person name="Corcoran D."/>
            <person name="Baugh L.R."/>
            <person name="Kiontke K."/>
            <person name="Gunsalus K."/>
            <person name="Fitch D.H."/>
            <person name="Piano F."/>
        </authorList>
    </citation>
    <scope>NUCLEOTIDE SEQUENCE [LARGE SCALE GENOMIC DNA]</scope>
    <source>
        <strain evidence="12">PF1309</strain>
    </source>
</reference>
<evidence type="ECO:0000313" key="12">
    <source>
        <dbReference type="EMBL" id="PAV65492.1"/>
    </source>
</evidence>
<keyword evidence="13" id="KW-1185">Reference proteome</keyword>
<organism evidence="12 13">
    <name type="scientific">Diploscapter pachys</name>
    <dbReference type="NCBI Taxonomy" id="2018661"/>
    <lineage>
        <taxon>Eukaryota</taxon>
        <taxon>Metazoa</taxon>
        <taxon>Ecdysozoa</taxon>
        <taxon>Nematoda</taxon>
        <taxon>Chromadorea</taxon>
        <taxon>Rhabditida</taxon>
        <taxon>Rhabditina</taxon>
        <taxon>Rhabditomorpha</taxon>
        <taxon>Rhabditoidea</taxon>
        <taxon>Rhabditidae</taxon>
        <taxon>Diploscapter</taxon>
    </lineage>
</organism>
<keyword evidence="4 10" id="KW-0808">Transferase</keyword>
<dbReference type="GO" id="GO:0016020">
    <property type="term" value="C:membrane"/>
    <property type="evidence" value="ECO:0007669"/>
    <property type="project" value="UniProtKB-SubCell"/>
</dbReference>
<dbReference type="Proteomes" id="UP000218231">
    <property type="component" value="Unassembled WGS sequence"/>
</dbReference>
<dbReference type="GO" id="GO:0015020">
    <property type="term" value="F:glucuronosyltransferase activity"/>
    <property type="evidence" value="ECO:0007669"/>
    <property type="project" value="UniProtKB-EC"/>
</dbReference>
<keyword evidence="8 11" id="KW-0472">Membrane</keyword>
<dbReference type="CDD" id="cd03784">
    <property type="entry name" value="GT1_Gtf-like"/>
    <property type="match status" value="1"/>
</dbReference>
<feature type="transmembrane region" description="Helical" evidence="11">
    <location>
        <begin position="403"/>
        <end position="432"/>
    </location>
</feature>
<proteinExistence type="inferred from homology"/>
<dbReference type="SUPFAM" id="SSF53756">
    <property type="entry name" value="UDP-Glycosyltransferase/glycogen phosphorylase"/>
    <property type="match status" value="1"/>
</dbReference>
<dbReference type="PANTHER" id="PTHR48043:SF23">
    <property type="entry name" value="UDP-GLUCURONOSYLTRANSFERASE"/>
    <property type="match status" value="1"/>
</dbReference>
<dbReference type="Pfam" id="PF00201">
    <property type="entry name" value="UDPGT"/>
    <property type="match status" value="2"/>
</dbReference>
<gene>
    <name evidence="12" type="ORF">WR25_24044</name>
</gene>
<dbReference type="STRING" id="2018661.A0A2A2JV82"/>
<comment type="similarity">
    <text evidence="2 10">Belongs to the UDP-glycosyltransferase family.</text>
</comment>
<dbReference type="AlphaFoldDB" id="A0A2A2JV82"/>